<dbReference type="Proteomes" id="UP000239936">
    <property type="component" value="Unassembled WGS sequence"/>
</dbReference>
<sequence length="78" mass="8773">MDQLVETAARFERSWDMEDGDVLTVFLNHVALEANEMTDDEDHDAVQLMTLHAAKGLEFPVSFLVGLEEGLFPQHVVT</sequence>
<dbReference type="GO" id="GO:0033202">
    <property type="term" value="C:DNA helicase complex"/>
    <property type="evidence" value="ECO:0007669"/>
    <property type="project" value="TreeGrafter"/>
</dbReference>
<gene>
    <name evidence="7" type="ORF">CXB77_05530</name>
</gene>
<accession>A0A2S7XTA7</accession>
<dbReference type="GO" id="GO:0000725">
    <property type="term" value="P:recombinational repair"/>
    <property type="evidence" value="ECO:0007669"/>
    <property type="project" value="TreeGrafter"/>
</dbReference>
<geneLocation type="plasmid" evidence="7">
    <name>pCok386</name>
</geneLocation>
<name>A0A2S7XTA7_9GAMM</name>
<keyword evidence="1" id="KW-0547">Nucleotide-binding</keyword>
<keyword evidence="4" id="KW-0067">ATP-binding</keyword>
<dbReference type="Gene3D" id="1.10.486.10">
    <property type="entry name" value="PCRA, domain 4"/>
    <property type="match status" value="1"/>
</dbReference>
<comment type="caution">
    <text evidence="7">The sequence shown here is derived from an EMBL/GenBank/DDBJ whole genome shotgun (WGS) entry which is preliminary data.</text>
</comment>
<dbReference type="InterPro" id="IPR027417">
    <property type="entry name" value="P-loop_NTPase"/>
</dbReference>
<dbReference type="GO" id="GO:0016787">
    <property type="term" value="F:hydrolase activity"/>
    <property type="evidence" value="ECO:0007669"/>
    <property type="project" value="UniProtKB-KW"/>
</dbReference>
<dbReference type="InterPro" id="IPR000212">
    <property type="entry name" value="DNA_helicase_UvrD/REP"/>
</dbReference>
<organism evidence="7 8">
    <name type="scientific">Chromatium okenii</name>
    <dbReference type="NCBI Taxonomy" id="61644"/>
    <lineage>
        <taxon>Bacteria</taxon>
        <taxon>Pseudomonadati</taxon>
        <taxon>Pseudomonadota</taxon>
        <taxon>Gammaproteobacteria</taxon>
        <taxon>Chromatiales</taxon>
        <taxon>Chromatiaceae</taxon>
        <taxon>Chromatium</taxon>
    </lineage>
</organism>
<evidence type="ECO:0000256" key="3">
    <source>
        <dbReference type="ARBA" id="ARBA00022806"/>
    </source>
</evidence>
<dbReference type="Gene3D" id="3.40.50.300">
    <property type="entry name" value="P-loop containing nucleotide triphosphate hydrolases"/>
    <property type="match status" value="1"/>
</dbReference>
<evidence type="ECO:0000256" key="5">
    <source>
        <dbReference type="ARBA" id="ARBA00034923"/>
    </source>
</evidence>
<protein>
    <recommendedName>
        <fullName evidence="5">DNA 3'-5' helicase II</fullName>
    </recommendedName>
</protein>
<evidence type="ECO:0000256" key="4">
    <source>
        <dbReference type="ARBA" id="ARBA00022840"/>
    </source>
</evidence>
<keyword evidence="2" id="KW-0378">Hydrolase</keyword>
<evidence type="ECO:0000313" key="7">
    <source>
        <dbReference type="EMBL" id="PQJ96876.1"/>
    </source>
</evidence>
<dbReference type="GO" id="GO:0005524">
    <property type="term" value="F:ATP binding"/>
    <property type="evidence" value="ECO:0007669"/>
    <property type="project" value="UniProtKB-KW"/>
</dbReference>
<dbReference type="GO" id="GO:0003677">
    <property type="term" value="F:DNA binding"/>
    <property type="evidence" value="ECO:0007669"/>
    <property type="project" value="InterPro"/>
</dbReference>
<keyword evidence="7" id="KW-0614">Plasmid</keyword>
<dbReference type="PANTHER" id="PTHR11070:SF2">
    <property type="entry name" value="ATP-DEPENDENT DNA HELICASE SRS2"/>
    <property type="match status" value="1"/>
</dbReference>
<dbReference type="EMBL" id="PPGH01000027">
    <property type="protein sequence ID" value="PQJ96876.1"/>
    <property type="molecule type" value="Genomic_DNA"/>
</dbReference>
<evidence type="ECO:0000256" key="1">
    <source>
        <dbReference type="ARBA" id="ARBA00022741"/>
    </source>
</evidence>
<dbReference type="AlphaFoldDB" id="A0A2S7XTA7"/>
<dbReference type="InterPro" id="IPR014017">
    <property type="entry name" value="DNA_helicase_UvrD-like_C"/>
</dbReference>
<keyword evidence="3" id="KW-0347">Helicase</keyword>
<evidence type="ECO:0000259" key="6">
    <source>
        <dbReference type="Pfam" id="PF13361"/>
    </source>
</evidence>
<dbReference type="GO" id="GO:0005829">
    <property type="term" value="C:cytosol"/>
    <property type="evidence" value="ECO:0007669"/>
    <property type="project" value="TreeGrafter"/>
</dbReference>
<feature type="domain" description="UvrD-like helicase C-terminal" evidence="6">
    <location>
        <begin position="2"/>
        <end position="76"/>
    </location>
</feature>
<evidence type="ECO:0000313" key="8">
    <source>
        <dbReference type="Proteomes" id="UP000239936"/>
    </source>
</evidence>
<dbReference type="PANTHER" id="PTHR11070">
    <property type="entry name" value="UVRD / RECB / PCRA DNA HELICASE FAMILY MEMBER"/>
    <property type="match status" value="1"/>
</dbReference>
<evidence type="ECO:0000256" key="2">
    <source>
        <dbReference type="ARBA" id="ARBA00022801"/>
    </source>
</evidence>
<keyword evidence="8" id="KW-1185">Reference proteome</keyword>
<dbReference type="OrthoDB" id="9806690at2"/>
<dbReference type="GO" id="GO:0043138">
    <property type="term" value="F:3'-5' DNA helicase activity"/>
    <property type="evidence" value="ECO:0007669"/>
    <property type="project" value="TreeGrafter"/>
</dbReference>
<reference evidence="7 8" key="1">
    <citation type="submission" date="2018-01" db="EMBL/GenBank/DDBJ databases">
        <title>The complete genome sequence of Chromatium okenii LaCa, a purple sulfur bacterium with a turbulent life.</title>
        <authorList>
            <person name="Luedin S.M."/>
            <person name="Liechti N."/>
            <person name="Storelli N."/>
            <person name="Danza F."/>
            <person name="Wittwer M."/>
            <person name="Pothier J.F."/>
            <person name="Tonolla M.A."/>
        </authorList>
    </citation>
    <scope>NUCLEOTIDE SEQUENCE [LARGE SCALE GENOMIC DNA]</scope>
    <source>
        <strain evidence="7 8">LaCa</strain>
        <plasmid evidence="7">pCok386</plasmid>
    </source>
</reference>
<dbReference type="Pfam" id="PF13361">
    <property type="entry name" value="UvrD_C"/>
    <property type="match status" value="1"/>
</dbReference>
<proteinExistence type="predicted"/>
<dbReference type="SUPFAM" id="SSF52540">
    <property type="entry name" value="P-loop containing nucleoside triphosphate hydrolases"/>
    <property type="match status" value="1"/>
</dbReference>